<dbReference type="OrthoDB" id="9770183at2"/>
<accession>A0A512MHW7</accession>
<proteinExistence type="predicted"/>
<name>A0A512MHW7_9BACT</name>
<dbReference type="SUPFAM" id="SSF56601">
    <property type="entry name" value="beta-lactamase/transpeptidase-like"/>
    <property type="match status" value="1"/>
</dbReference>
<evidence type="ECO:0000256" key="1">
    <source>
        <dbReference type="SAM" id="SignalP"/>
    </source>
</evidence>
<reference evidence="3 4" key="1">
    <citation type="submission" date="2019-07" db="EMBL/GenBank/DDBJ databases">
        <title>Whole genome shotgun sequence of Brevifollis gellanilyticus NBRC 108608.</title>
        <authorList>
            <person name="Hosoyama A."/>
            <person name="Uohara A."/>
            <person name="Ohji S."/>
            <person name="Ichikawa N."/>
        </authorList>
    </citation>
    <scope>NUCLEOTIDE SEQUENCE [LARGE SCALE GENOMIC DNA]</scope>
    <source>
        <strain evidence="3 4">NBRC 108608</strain>
    </source>
</reference>
<keyword evidence="4" id="KW-1185">Reference proteome</keyword>
<evidence type="ECO:0000259" key="2">
    <source>
        <dbReference type="Pfam" id="PF00144"/>
    </source>
</evidence>
<dbReference type="Gene3D" id="3.40.710.10">
    <property type="entry name" value="DD-peptidase/beta-lactamase superfamily"/>
    <property type="match status" value="1"/>
</dbReference>
<feature type="signal peptide" evidence="1">
    <location>
        <begin position="1"/>
        <end position="20"/>
    </location>
</feature>
<dbReference type="PANTHER" id="PTHR43283:SF3">
    <property type="entry name" value="BETA-LACTAMASE FAMILY PROTEIN (AFU_ORTHOLOGUE AFUA_5G07500)"/>
    <property type="match status" value="1"/>
</dbReference>
<evidence type="ECO:0000313" key="3">
    <source>
        <dbReference type="EMBL" id="GEP46337.1"/>
    </source>
</evidence>
<feature type="domain" description="Beta-lactamase-related" evidence="2">
    <location>
        <begin position="39"/>
        <end position="391"/>
    </location>
</feature>
<dbReference type="AlphaFoldDB" id="A0A512MHW7"/>
<sequence>MITRHLFLTGLLSFALISQAKKPEAAAASETTTAPTPVAAAMQAYVDKHELSGAVTLVWSGDKLTCHEAVGFQDLESKTPMSKDSLFWIASMTKPITALGIMMLVEEGKLSIDDPVSKHLPEFRNQMLIKDKSAEQTVLVKPAREVTIKDLLTHTSGLIGTGPLESGALDVLTLKEAVLTYGLSPLQFQPGSQWSYCNPGINTLGRVIEVVSGEEYAKFLEKRLFKPLKMKNTTFWPSSGDLKKHLATSYKPTADGKGLEPTPVKYLTEPYSNKKRAPLAAGGLFSTAEDLLSLYRMLLNGGELDGKRYIKAETLALMTQNHTGDLKAGFAEGMGMGLGFQIVQTPTGVTGTLSSGTYGHGGAHGTQGWIDPVKKTIHILLIQRAGLQPTGDASPIRQAFHEAFAGMGR</sequence>
<dbReference type="InterPro" id="IPR001466">
    <property type="entry name" value="Beta-lactam-related"/>
</dbReference>
<evidence type="ECO:0000313" key="4">
    <source>
        <dbReference type="Proteomes" id="UP000321577"/>
    </source>
</evidence>
<dbReference type="RefSeq" id="WP_146856114.1">
    <property type="nucleotide sequence ID" value="NZ_BKAG01000088.1"/>
</dbReference>
<dbReference type="PANTHER" id="PTHR43283">
    <property type="entry name" value="BETA-LACTAMASE-RELATED"/>
    <property type="match status" value="1"/>
</dbReference>
<dbReference type="Pfam" id="PF00144">
    <property type="entry name" value="Beta-lactamase"/>
    <property type="match status" value="1"/>
</dbReference>
<keyword evidence="3" id="KW-0378">Hydrolase</keyword>
<organism evidence="3 4">
    <name type="scientific">Brevifollis gellanilyticus</name>
    <dbReference type="NCBI Taxonomy" id="748831"/>
    <lineage>
        <taxon>Bacteria</taxon>
        <taxon>Pseudomonadati</taxon>
        <taxon>Verrucomicrobiota</taxon>
        <taxon>Verrucomicrobiia</taxon>
        <taxon>Verrucomicrobiales</taxon>
        <taxon>Verrucomicrobiaceae</taxon>
    </lineage>
</organism>
<dbReference type="GO" id="GO:0016787">
    <property type="term" value="F:hydrolase activity"/>
    <property type="evidence" value="ECO:0007669"/>
    <property type="project" value="UniProtKB-KW"/>
</dbReference>
<dbReference type="Proteomes" id="UP000321577">
    <property type="component" value="Unassembled WGS sequence"/>
</dbReference>
<dbReference type="InterPro" id="IPR012338">
    <property type="entry name" value="Beta-lactam/transpept-like"/>
</dbReference>
<dbReference type="InterPro" id="IPR050789">
    <property type="entry name" value="Diverse_Enzym_Activities"/>
</dbReference>
<gene>
    <name evidence="3" type="ORF">BGE01nite_56280</name>
</gene>
<comment type="caution">
    <text evidence="3">The sequence shown here is derived from an EMBL/GenBank/DDBJ whole genome shotgun (WGS) entry which is preliminary data.</text>
</comment>
<dbReference type="EMBL" id="BKAG01000088">
    <property type="protein sequence ID" value="GEP46337.1"/>
    <property type="molecule type" value="Genomic_DNA"/>
</dbReference>
<keyword evidence="1" id="KW-0732">Signal</keyword>
<protein>
    <submittedName>
        <fullName evidence="3">Serine hydrolase</fullName>
    </submittedName>
</protein>
<feature type="chain" id="PRO_5021844335" evidence="1">
    <location>
        <begin position="21"/>
        <end position="409"/>
    </location>
</feature>